<keyword evidence="3" id="KW-0813">Transport</keyword>
<keyword evidence="8" id="KW-1185">Reference proteome</keyword>
<dbReference type="PANTHER" id="PTHR10997:SF70">
    <property type="entry name" value="IMPORTIN N-TERMINAL DOMAIN-CONTAINING PROTEIN"/>
    <property type="match status" value="1"/>
</dbReference>
<feature type="domain" description="Importin N-terminal" evidence="6">
    <location>
        <begin position="22"/>
        <end position="67"/>
    </location>
</feature>
<evidence type="ECO:0000256" key="2">
    <source>
        <dbReference type="ARBA" id="ARBA00007991"/>
    </source>
</evidence>
<gene>
    <name evidence="7" type="ORF">WJX84_004910</name>
</gene>
<dbReference type="InterPro" id="IPR016024">
    <property type="entry name" value="ARM-type_fold"/>
</dbReference>
<evidence type="ECO:0000256" key="4">
    <source>
        <dbReference type="ARBA" id="ARBA00023242"/>
    </source>
</evidence>
<dbReference type="GO" id="GO:0006606">
    <property type="term" value="P:protein import into nucleus"/>
    <property type="evidence" value="ECO:0007669"/>
    <property type="project" value="TreeGrafter"/>
</dbReference>
<evidence type="ECO:0000256" key="3">
    <source>
        <dbReference type="ARBA" id="ARBA00022448"/>
    </source>
</evidence>
<evidence type="ECO:0000313" key="7">
    <source>
        <dbReference type="EMBL" id="KAK9865409.1"/>
    </source>
</evidence>
<evidence type="ECO:0000313" key="8">
    <source>
        <dbReference type="Proteomes" id="UP001485043"/>
    </source>
</evidence>
<protein>
    <recommendedName>
        <fullName evidence="6">Importin N-terminal domain-containing protein</fullName>
    </recommendedName>
</protein>
<dbReference type="Proteomes" id="UP001485043">
    <property type="component" value="Unassembled WGS sequence"/>
</dbReference>
<dbReference type="InterPro" id="IPR001494">
    <property type="entry name" value="Importin-beta_N"/>
</dbReference>
<dbReference type="InterPro" id="IPR011989">
    <property type="entry name" value="ARM-like"/>
</dbReference>
<dbReference type="InterPro" id="IPR058669">
    <property type="entry name" value="TPR_IPO7/11-like"/>
</dbReference>
<keyword evidence="4" id="KW-0539">Nucleus</keyword>
<evidence type="ECO:0000259" key="6">
    <source>
        <dbReference type="PROSITE" id="PS50166"/>
    </source>
</evidence>
<comment type="subcellular location">
    <subcellularLocation>
        <location evidence="1">Nucleus</location>
    </subcellularLocation>
</comment>
<evidence type="ECO:0000256" key="1">
    <source>
        <dbReference type="ARBA" id="ARBA00004123"/>
    </source>
</evidence>
<dbReference type="Pfam" id="PF03810">
    <property type="entry name" value="IBN_N"/>
    <property type="match status" value="1"/>
</dbReference>
<dbReference type="GO" id="GO:0031267">
    <property type="term" value="F:small GTPase binding"/>
    <property type="evidence" value="ECO:0007669"/>
    <property type="project" value="InterPro"/>
</dbReference>
<dbReference type="PANTHER" id="PTHR10997">
    <property type="entry name" value="IMPORTIN-7, 8, 11"/>
    <property type="match status" value="1"/>
</dbReference>
<evidence type="ECO:0000256" key="5">
    <source>
        <dbReference type="SAM" id="MobiDB-lite"/>
    </source>
</evidence>
<proteinExistence type="inferred from homology"/>
<dbReference type="GO" id="GO:0005635">
    <property type="term" value="C:nuclear envelope"/>
    <property type="evidence" value="ECO:0007669"/>
    <property type="project" value="TreeGrafter"/>
</dbReference>
<accession>A0AAW1TAJ5</accession>
<comment type="caution">
    <text evidence="7">The sequence shown here is derived from an EMBL/GenBank/DDBJ whole genome shotgun (WGS) entry which is preliminary data.</text>
</comment>
<reference evidence="7 8" key="1">
    <citation type="journal article" date="2024" name="Nat. Commun.">
        <title>Phylogenomics reveals the evolutionary origins of lichenization in chlorophyte algae.</title>
        <authorList>
            <person name="Puginier C."/>
            <person name="Libourel C."/>
            <person name="Otte J."/>
            <person name="Skaloud P."/>
            <person name="Haon M."/>
            <person name="Grisel S."/>
            <person name="Petersen M."/>
            <person name="Berrin J.G."/>
            <person name="Delaux P.M."/>
            <person name="Dal Grande F."/>
            <person name="Keller J."/>
        </authorList>
    </citation>
    <scope>NUCLEOTIDE SEQUENCE [LARGE SCALE GENOMIC DNA]</scope>
    <source>
        <strain evidence="7 8">SAG 2523</strain>
    </source>
</reference>
<sequence>MDQQLTPDQVFKQVQTIDEASRLSAAVLAKNAVGSSWRKTLGSREWSRVPDEEKQTVRSSALHLLLNEQSSRVAVQLALLVTNISRFDFPSHWPGLLSDLAIACMPDSPVAFSGRERAMLALKHVLRALRSKRIVIETPRPNSGQLSPQGLRPLADRITHERQQINASAESVFMPLRQVWEAGMTALMQREENWEAKAHVAVRALSALKELLLLLPAWDSIKADINRFWGEVHAASEGLYNTFLAGSQANQTGLVALRASQAYERMIQCVMTALDRNPLDFAACIPHFLTLYCDTALVTMDAATVHSIRAKRRVLLTRFLARALLSPFYRQEWLLSPVPDRLPLLQRERAQQGRAQSNAAAAALDNMLSSEPGGRCPQLLGAIITKYVALSPEELEEWRIDPEGYVRGIDVELSPDADSPRPCGLALLLCMLERGDRQVAQALLAMAHQLQAQPVSAERDLAQEACYRAIGEGFMHVAEHFSFSNWYQQELRFLLQAPASRDVSSNALRARALWLIGACGSDLPQPQWEEALQLVAQHMQASDLVVSLTAVAALMPLLTIILEEEQVIRHEKEIQKRQQMTPEAAAAHMQAASLSDQPARSSPEAPDASPVDNAAHDQRLKVLQSSAGTILTSVFKLMQDRLQEVESLVRVLQLVTILVEVLGDGVDPYLPTLTSALPKVWSKTHQQSEGSGESGAVARLHSALIAVLTHLVSRMGSQAASHSEVQGVLFPLLAHATDPSLPESEVLIEEALRLWRAVLGATDQIPFEFVNLMPNLWKILERGRDNAAAYAVIEALLLGGVADMKAVCGKVVFTCMRNSVEAIARSFHDAGSTDSQDEAAPANGYIHSPMAAGIIGRQQATGTQLADATAQEAQAAASLAALMLSLYPDLVPDTSSLEGLSQAVQQGEGSSGDPMITWIQTLRYMAVTIASREMQAHGLSGGVVGVSESFLEALARLLFRQPAALQLLLHGQEPAAESRFVDWWIHLASARYLEEVLGMPAMAALGRLRRRLAAASLCALICAGSCASLREPAQCAHALSLSFVCLSEDSEFQGDQQDIASAAAEERSDRIVKARLQLARTDSLRTLSMSHALQAAAKAAASQCGEQNLLQAVSWLDSRMEQSLRTILHTNASAQPPALPAGLD</sequence>
<dbReference type="Gene3D" id="1.25.10.10">
    <property type="entry name" value="Leucine-rich Repeat Variant"/>
    <property type="match status" value="1"/>
</dbReference>
<comment type="similarity">
    <text evidence="2">Belongs to the importin beta family.</text>
</comment>
<dbReference type="EMBL" id="JALJOV010000251">
    <property type="protein sequence ID" value="KAK9865409.1"/>
    <property type="molecule type" value="Genomic_DNA"/>
</dbReference>
<name>A0AAW1TAJ5_9CHLO</name>
<dbReference type="GO" id="GO:0005829">
    <property type="term" value="C:cytosol"/>
    <property type="evidence" value="ECO:0007669"/>
    <property type="project" value="TreeGrafter"/>
</dbReference>
<feature type="region of interest" description="Disordered" evidence="5">
    <location>
        <begin position="573"/>
        <end position="612"/>
    </location>
</feature>
<dbReference type="SUPFAM" id="SSF48371">
    <property type="entry name" value="ARM repeat"/>
    <property type="match status" value="1"/>
</dbReference>
<dbReference type="AlphaFoldDB" id="A0AAW1TAJ5"/>
<dbReference type="Pfam" id="PF25758">
    <property type="entry name" value="TPR_IPO11"/>
    <property type="match status" value="1"/>
</dbReference>
<organism evidence="7 8">
    <name type="scientific">Apatococcus fuscideae</name>
    <dbReference type="NCBI Taxonomy" id="2026836"/>
    <lineage>
        <taxon>Eukaryota</taxon>
        <taxon>Viridiplantae</taxon>
        <taxon>Chlorophyta</taxon>
        <taxon>core chlorophytes</taxon>
        <taxon>Trebouxiophyceae</taxon>
        <taxon>Chlorellales</taxon>
        <taxon>Chlorellaceae</taxon>
        <taxon>Apatococcus</taxon>
    </lineage>
</organism>
<dbReference type="PROSITE" id="PS50166">
    <property type="entry name" value="IMPORTIN_B_NT"/>
    <property type="match status" value="1"/>
</dbReference>